<dbReference type="Pfam" id="PF01975">
    <property type="entry name" value="SurE"/>
    <property type="match status" value="1"/>
</dbReference>
<comment type="similarity">
    <text evidence="1">Belongs to the SurE nucleotidase family.</text>
</comment>
<evidence type="ECO:0000256" key="2">
    <source>
        <dbReference type="ARBA" id="ARBA00022723"/>
    </source>
</evidence>
<evidence type="ECO:0000256" key="3">
    <source>
        <dbReference type="ARBA" id="ARBA00022801"/>
    </source>
</evidence>
<dbReference type="AlphaFoldDB" id="A0A0A2JNJ9"/>
<feature type="chain" id="PRO_5012723364" evidence="4">
    <location>
        <begin position="16"/>
        <end position="295"/>
    </location>
</feature>
<dbReference type="SUPFAM" id="SSF64167">
    <property type="entry name" value="SurE-like"/>
    <property type="match status" value="1"/>
</dbReference>
<dbReference type="HOGENOM" id="CLU_045192_0_1_1"/>
<proteinExistence type="inferred from homology"/>
<dbReference type="InterPro" id="IPR002828">
    <property type="entry name" value="SurE-like_Pase/nucleotidase"/>
</dbReference>
<evidence type="ECO:0000259" key="5">
    <source>
        <dbReference type="Pfam" id="PF01975"/>
    </source>
</evidence>
<feature type="signal peptide" evidence="4">
    <location>
        <begin position="1"/>
        <end position="15"/>
    </location>
</feature>
<comment type="caution">
    <text evidence="6">The sequence shown here is derived from an EMBL/GenBank/DDBJ whole genome shotgun (WGS) entry which is preliminary data.</text>
</comment>
<keyword evidence="3" id="KW-0378">Hydrolase</keyword>
<sequence>MRFDVLAIFPLAASAVNIISSNDDGWAETNIRALFESLGAADHSVVISAPAENQSGKGSKEKTPTVLTEACEFNSCPSGSPAVGFNASEPRLGYVNSYPVTSIQYGIDTHGPEFFDGPPDLAVTGPNVGSNIGLEVFISGTVGAATYAAKNAIPAIAFSGASGSQTSWDSERPHYSDVYADLATNLTNHLVAAGKPYLPNGIWLNVNFGKVSDECASPADFAFVLSRIHIPVPLVSSDDVTTCGRSRLPNELEISLASGCYASVSVGIADSKRDAHADIQGVVLKKLGNLLTCLP</sequence>
<keyword evidence="4" id="KW-0732">Signal</keyword>
<evidence type="ECO:0000313" key="6">
    <source>
        <dbReference type="EMBL" id="KGO56416.1"/>
    </source>
</evidence>
<dbReference type="PANTHER" id="PTHR30457:SF0">
    <property type="entry name" value="PHOSPHATASE, PUTATIVE (AFU_ORTHOLOGUE AFUA_4G01070)-RELATED"/>
    <property type="match status" value="1"/>
</dbReference>
<dbReference type="InterPro" id="IPR030048">
    <property type="entry name" value="SurE"/>
</dbReference>
<dbReference type="RefSeq" id="XP_016598211.1">
    <property type="nucleotide sequence ID" value="XM_016745293.1"/>
</dbReference>
<dbReference type="Gene3D" id="3.40.1210.10">
    <property type="entry name" value="Survival protein SurE-like phosphatase/nucleotidase"/>
    <property type="match status" value="1"/>
</dbReference>
<dbReference type="STRING" id="27334.A0A0A2JNJ9"/>
<organism evidence="6 7">
    <name type="scientific">Penicillium expansum</name>
    <name type="common">Blue mold rot fungus</name>
    <dbReference type="NCBI Taxonomy" id="27334"/>
    <lineage>
        <taxon>Eukaryota</taxon>
        <taxon>Fungi</taxon>
        <taxon>Dikarya</taxon>
        <taxon>Ascomycota</taxon>
        <taxon>Pezizomycotina</taxon>
        <taxon>Eurotiomycetes</taxon>
        <taxon>Eurotiomycetidae</taxon>
        <taxon>Eurotiales</taxon>
        <taxon>Aspergillaceae</taxon>
        <taxon>Penicillium</taxon>
    </lineage>
</organism>
<feature type="domain" description="Survival protein SurE-like phosphatase/nucleotidase" evidence="5">
    <location>
        <begin position="18"/>
        <end position="214"/>
    </location>
</feature>
<dbReference type="EMBL" id="JQFZ01000170">
    <property type="protein sequence ID" value="KGO56416.1"/>
    <property type="molecule type" value="Genomic_DNA"/>
</dbReference>
<evidence type="ECO:0000313" key="7">
    <source>
        <dbReference type="Proteomes" id="UP000030143"/>
    </source>
</evidence>
<dbReference type="PANTHER" id="PTHR30457">
    <property type="entry name" value="5'-NUCLEOTIDASE SURE"/>
    <property type="match status" value="1"/>
</dbReference>
<evidence type="ECO:0000256" key="4">
    <source>
        <dbReference type="SAM" id="SignalP"/>
    </source>
</evidence>
<dbReference type="InterPro" id="IPR036523">
    <property type="entry name" value="SurE-like_sf"/>
</dbReference>
<dbReference type="VEuPathDB" id="FungiDB:PEXP_053260"/>
<keyword evidence="7" id="KW-1185">Reference proteome</keyword>
<name>A0A0A2JNJ9_PENEN</name>
<gene>
    <name evidence="6" type="ORF">PEX2_080230</name>
</gene>
<protein>
    <submittedName>
        <fullName evidence="6">Survival protein SurE-like phosphatase/nucleotidase</fullName>
    </submittedName>
</protein>
<dbReference type="Proteomes" id="UP000030143">
    <property type="component" value="Unassembled WGS sequence"/>
</dbReference>
<dbReference type="GO" id="GO:0046872">
    <property type="term" value="F:metal ion binding"/>
    <property type="evidence" value="ECO:0007669"/>
    <property type="project" value="UniProtKB-KW"/>
</dbReference>
<evidence type="ECO:0000256" key="1">
    <source>
        <dbReference type="ARBA" id="ARBA00011062"/>
    </source>
</evidence>
<reference evidence="6 7" key="1">
    <citation type="journal article" date="2015" name="Mol. Plant Microbe Interact.">
        <title>Genome, transcriptome, and functional analyses of Penicillium expansum provide new insights into secondary metabolism and pathogenicity.</title>
        <authorList>
            <person name="Ballester A.R."/>
            <person name="Marcet-Houben M."/>
            <person name="Levin E."/>
            <person name="Sela N."/>
            <person name="Selma-Lazaro C."/>
            <person name="Carmona L."/>
            <person name="Wisniewski M."/>
            <person name="Droby S."/>
            <person name="Gonzalez-Candelas L."/>
            <person name="Gabaldon T."/>
        </authorList>
    </citation>
    <scope>NUCLEOTIDE SEQUENCE [LARGE SCALE GENOMIC DNA]</scope>
    <source>
        <strain evidence="6 7">MD-8</strain>
    </source>
</reference>
<keyword evidence="2" id="KW-0479">Metal-binding</keyword>
<dbReference type="GO" id="GO:0008252">
    <property type="term" value="F:nucleotidase activity"/>
    <property type="evidence" value="ECO:0007669"/>
    <property type="project" value="InterPro"/>
</dbReference>
<accession>A0A0A2JNJ9</accession>
<dbReference type="GeneID" id="27680713"/>